<evidence type="ECO:0000313" key="9">
    <source>
        <dbReference type="Proteomes" id="UP000663852"/>
    </source>
</evidence>
<accession>A0A815VK92</accession>
<evidence type="ECO:0000313" key="8">
    <source>
        <dbReference type="EMBL" id="CAF1533098.1"/>
    </source>
</evidence>
<dbReference type="InterPro" id="IPR008144">
    <property type="entry name" value="Guanylate_kin-like_dom"/>
</dbReference>
<dbReference type="PROSITE" id="PS00856">
    <property type="entry name" value="GUANYLATE_KINASE_1"/>
    <property type="match status" value="1"/>
</dbReference>
<evidence type="ECO:0000256" key="5">
    <source>
        <dbReference type="ARBA" id="ARBA00022777"/>
    </source>
</evidence>
<dbReference type="Pfam" id="PF00625">
    <property type="entry name" value="Guanylate_kin"/>
    <property type="match status" value="1"/>
</dbReference>
<dbReference type="InterPro" id="IPR027417">
    <property type="entry name" value="P-loop_NTPase"/>
</dbReference>
<evidence type="ECO:0000259" key="7">
    <source>
        <dbReference type="PROSITE" id="PS50052"/>
    </source>
</evidence>
<dbReference type="FunFam" id="3.40.50.300:FF:000776">
    <property type="entry name" value="Guanylate kinase 2"/>
    <property type="match status" value="1"/>
</dbReference>
<feature type="domain" description="Guanylate kinase-like" evidence="7">
    <location>
        <begin position="58"/>
        <end position="249"/>
    </location>
</feature>
<evidence type="ECO:0000256" key="3">
    <source>
        <dbReference type="ARBA" id="ARBA00022679"/>
    </source>
</evidence>
<comment type="similarity">
    <text evidence="1">Belongs to the guanylate kinase family.</text>
</comment>
<dbReference type="GO" id="GO:0004385">
    <property type="term" value="F:GMP kinase activity"/>
    <property type="evidence" value="ECO:0007669"/>
    <property type="project" value="UniProtKB-EC"/>
</dbReference>
<dbReference type="AlphaFoldDB" id="A0A815VK92"/>
<evidence type="ECO:0000256" key="2">
    <source>
        <dbReference type="ARBA" id="ARBA00012961"/>
    </source>
</evidence>
<dbReference type="InterPro" id="IPR008145">
    <property type="entry name" value="GK/Ca_channel_bsu"/>
</dbReference>
<evidence type="ECO:0000256" key="6">
    <source>
        <dbReference type="ARBA" id="ARBA00022840"/>
    </source>
</evidence>
<evidence type="ECO:0000256" key="4">
    <source>
        <dbReference type="ARBA" id="ARBA00022741"/>
    </source>
</evidence>
<dbReference type="NCBIfam" id="TIGR03263">
    <property type="entry name" value="guanyl_kin"/>
    <property type="match status" value="1"/>
</dbReference>
<dbReference type="SMART" id="SM00072">
    <property type="entry name" value="GuKc"/>
    <property type="match status" value="1"/>
</dbReference>
<keyword evidence="3" id="KW-0808">Transferase</keyword>
<dbReference type="OrthoDB" id="6334211at2759"/>
<dbReference type="InterPro" id="IPR020590">
    <property type="entry name" value="Guanylate_kinase_CS"/>
</dbReference>
<dbReference type="PANTHER" id="PTHR23117:SF13">
    <property type="entry name" value="GUANYLATE KINASE"/>
    <property type="match status" value="1"/>
</dbReference>
<comment type="caution">
    <text evidence="8">The sequence shown here is derived from an EMBL/GenBank/DDBJ whole genome shotgun (WGS) entry which is preliminary data.</text>
</comment>
<dbReference type="EMBL" id="CAJNOJ010000912">
    <property type="protein sequence ID" value="CAF1533098.1"/>
    <property type="molecule type" value="Genomic_DNA"/>
</dbReference>
<keyword evidence="6" id="KW-0067">ATP-binding</keyword>
<dbReference type="PANTHER" id="PTHR23117">
    <property type="entry name" value="GUANYLATE KINASE-RELATED"/>
    <property type="match status" value="1"/>
</dbReference>
<dbReference type="Gene3D" id="3.40.50.300">
    <property type="entry name" value="P-loop containing nucleotide triphosphate hydrolases"/>
    <property type="match status" value="1"/>
</dbReference>
<dbReference type="InterPro" id="IPR017665">
    <property type="entry name" value="Guanylate_kinase"/>
</dbReference>
<dbReference type="EC" id="2.7.4.8" evidence="2"/>
<keyword evidence="5" id="KW-0418">Kinase</keyword>
<keyword evidence="4" id="KW-0547">Nucleotide-binding</keyword>
<dbReference type="GO" id="GO:0005829">
    <property type="term" value="C:cytosol"/>
    <property type="evidence" value="ECO:0007669"/>
    <property type="project" value="TreeGrafter"/>
</dbReference>
<dbReference type="GO" id="GO:0005524">
    <property type="term" value="F:ATP binding"/>
    <property type="evidence" value="ECO:0007669"/>
    <property type="project" value="UniProtKB-KW"/>
</dbReference>
<name>A0A815VK92_ADIRI</name>
<gene>
    <name evidence="8" type="ORF">EDS130_LOCUS44732</name>
</gene>
<evidence type="ECO:0000256" key="1">
    <source>
        <dbReference type="ARBA" id="ARBA00005790"/>
    </source>
</evidence>
<dbReference type="Proteomes" id="UP000663852">
    <property type="component" value="Unassembled WGS sequence"/>
</dbReference>
<organism evidence="8 9">
    <name type="scientific">Adineta ricciae</name>
    <name type="common">Rotifer</name>
    <dbReference type="NCBI Taxonomy" id="249248"/>
    <lineage>
        <taxon>Eukaryota</taxon>
        <taxon>Metazoa</taxon>
        <taxon>Spiralia</taxon>
        <taxon>Gnathifera</taxon>
        <taxon>Rotifera</taxon>
        <taxon>Eurotatoria</taxon>
        <taxon>Bdelloidea</taxon>
        <taxon>Adinetida</taxon>
        <taxon>Adinetidae</taxon>
        <taxon>Adineta</taxon>
    </lineage>
</organism>
<dbReference type="SUPFAM" id="SSF52540">
    <property type="entry name" value="P-loop containing nucleoside triphosphate hydrolases"/>
    <property type="match status" value="1"/>
</dbReference>
<dbReference type="CDD" id="cd00071">
    <property type="entry name" value="GMPK"/>
    <property type="match status" value="1"/>
</dbReference>
<sequence>MRWPKGATQGSVIAGGNGLGEQSNQLNYTLGLSFDRDNFRVQLSIVFFFVCCSVPMTVRPIVICGPSGVGKGTLLKWLFAEFPDDFAFAVSHTTRKPREGEIHGKSYFFTDRESMMKDIEAGKFIETAEFAGNLYGTSVATLENLATQGKICFLEIDTQGAKRLRNFAGSVEKISSLNARFLFVRPVSHEVLERQLRSRGTESDEKIQERLDLAKLEVEFLENNPDFFEKVLVIDNFEAAYSELKAYISTFYQLH</sequence>
<reference evidence="8" key="1">
    <citation type="submission" date="2021-02" db="EMBL/GenBank/DDBJ databases">
        <authorList>
            <person name="Nowell W R."/>
        </authorList>
    </citation>
    <scope>NUCLEOTIDE SEQUENCE</scope>
</reference>
<protein>
    <recommendedName>
        <fullName evidence="2">guanylate kinase</fullName>
        <ecNumber evidence="2">2.7.4.8</ecNumber>
    </recommendedName>
</protein>
<proteinExistence type="inferred from homology"/>
<dbReference type="PROSITE" id="PS50052">
    <property type="entry name" value="GUANYLATE_KINASE_2"/>
    <property type="match status" value="1"/>
</dbReference>